<evidence type="ECO:0000256" key="2">
    <source>
        <dbReference type="ARBA" id="ARBA00023043"/>
    </source>
</evidence>
<feature type="non-terminal residue" evidence="7">
    <location>
        <position position="469"/>
    </location>
</feature>
<feature type="repeat" description="ANK" evidence="4">
    <location>
        <begin position="412"/>
        <end position="445"/>
    </location>
</feature>
<feature type="region of interest" description="Disordered" evidence="5">
    <location>
        <begin position="61"/>
        <end position="127"/>
    </location>
</feature>
<feature type="region of interest" description="Disordered" evidence="5">
    <location>
        <begin position="178"/>
        <end position="282"/>
    </location>
</feature>
<gene>
    <name evidence="7" type="primary">Sowahb</name>
    <name evidence="7" type="ORF">RHIDAH_R01119</name>
</gene>
<feature type="domain" description="SOWAHA-C winged helix-turn-helix" evidence="6">
    <location>
        <begin position="9"/>
        <end position="65"/>
    </location>
</feature>
<evidence type="ECO:0000256" key="5">
    <source>
        <dbReference type="SAM" id="MobiDB-lite"/>
    </source>
</evidence>
<dbReference type="InterPro" id="IPR036770">
    <property type="entry name" value="Ankyrin_rpt-contain_sf"/>
</dbReference>
<name>A0A7K9WLM6_9PASS</name>
<dbReference type="AlphaFoldDB" id="A0A7K9WLM6"/>
<feature type="compositionally biased region" description="Low complexity" evidence="5">
    <location>
        <begin position="239"/>
        <end position="254"/>
    </location>
</feature>
<reference evidence="7 8" key="1">
    <citation type="submission" date="2019-09" db="EMBL/GenBank/DDBJ databases">
        <title>Bird 10,000 Genomes (B10K) Project - Family phase.</title>
        <authorList>
            <person name="Zhang G."/>
        </authorList>
    </citation>
    <scope>NUCLEOTIDE SEQUENCE [LARGE SCALE GENOMIC DNA]</scope>
    <source>
        <strain evidence="7">B10K-DU-001-49</strain>
        <tissue evidence="7">Muscle</tissue>
    </source>
</reference>
<feature type="non-terminal residue" evidence="7">
    <location>
        <position position="1"/>
    </location>
</feature>
<dbReference type="PANTHER" id="PTHR14491:SF3">
    <property type="entry name" value="ANKYRIN REPEAT DOMAIN-CONTAINING PROTEIN SOWAHB"/>
    <property type="match status" value="1"/>
</dbReference>
<protein>
    <submittedName>
        <fullName evidence="7">SWAHB protein</fullName>
    </submittedName>
</protein>
<feature type="compositionally biased region" description="Low complexity" evidence="5">
    <location>
        <begin position="178"/>
        <end position="187"/>
    </location>
</feature>
<sequence>PAARSMARELSQEAVLDFLWAAGGRAPNTALLRHFQRFLRDPALTEQQRRERREYFKSLVNSLATPRSPPQPATGMPPLKVPPPSASPARRLPAGPIQSPLLSSGPRALSPAELPPSRSLPLLSRTDLPPSQSLPLLSAPEVLPLSRSLQALPASHSSDPLLLSGAEALPSTRLLPSQSRSLQQLPTGPSPDLTRGSRGLTPKGPTQPQVLRLYPCQSLTLPSGPGILPPTRPPPPQSLPQSLTLSPPSRSLQPHLARSPPFQSLLPAQGPAMPQAPESQPPAPLPVFRSIRSQLALSEVQGTHPSLHDDCGRQPRSVVSKSSPRNAASRGPFVPLGQREHAWLVAMSAGSWAQVRGLFMEEPELALQRDFISGFTVLHWLAKHGDGPGLQELAAAARQFGLALDVDARSGCGYTPLHLAAIHGHQLVIKVLVLQLGCQVQVRDGSGRRPWEYLGSSTSGEIWQLLEAP</sequence>
<evidence type="ECO:0000256" key="1">
    <source>
        <dbReference type="ARBA" id="ARBA00022737"/>
    </source>
</evidence>
<comment type="caution">
    <text evidence="7">The sequence shown here is derived from an EMBL/GenBank/DDBJ whole genome shotgun (WGS) entry which is preliminary data.</text>
</comment>
<evidence type="ECO:0000313" key="8">
    <source>
        <dbReference type="Proteomes" id="UP000561178"/>
    </source>
</evidence>
<evidence type="ECO:0000313" key="7">
    <source>
        <dbReference type="EMBL" id="NXI85483.1"/>
    </source>
</evidence>
<feature type="compositionally biased region" description="Pro residues" evidence="5">
    <location>
        <begin position="227"/>
        <end position="238"/>
    </location>
</feature>
<comment type="similarity">
    <text evidence="3">Belongs to the SOWAH family.</text>
</comment>
<dbReference type="EMBL" id="VXAC01006550">
    <property type="protein sequence ID" value="NXI85483.1"/>
    <property type="molecule type" value="Genomic_DNA"/>
</dbReference>
<dbReference type="PROSITE" id="PS50088">
    <property type="entry name" value="ANK_REPEAT"/>
    <property type="match status" value="1"/>
</dbReference>
<evidence type="ECO:0000256" key="3">
    <source>
        <dbReference type="ARBA" id="ARBA00038122"/>
    </source>
</evidence>
<feature type="compositionally biased region" description="Low complexity" evidence="5">
    <location>
        <begin position="109"/>
        <end position="127"/>
    </location>
</feature>
<dbReference type="Pfam" id="PF25877">
    <property type="entry name" value="WHD_SOWAH"/>
    <property type="match status" value="1"/>
</dbReference>
<feature type="region of interest" description="Disordered" evidence="5">
    <location>
        <begin position="303"/>
        <end position="332"/>
    </location>
</feature>
<organism evidence="7 8">
    <name type="scientific">Rhipidura dahli</name>
    <dbReference type="NCBI Taxonomy" id="667186"/>
    <lineage>
        <taxon>Eukaryota</taxon>
        <taxon>Metazoa</taxon>
        <taxon>Chordata</taxon>
        <taxon>Craniata</taxon>
        <taxon>Vertebrata</taxon>
        <taxon>Euteleostomi</taxon>
        <taxon>Archelosauria</taxon>
        <taxon>Archosauria</taxon>
        <taxon>Dinosauria</taxon>
        <taxon>Saurischia</taxon>
        <taxon>Theropoda</taxon>
        <taxon>Coelurosauria</taxon>
        <taxon>Aves</taxon>
        <taxon>Neognathae</taxon>
        <taxon>Neoaves</taxon>
        <taxon>Telluraves</taxon>
        <taxon>Australaves</taxon>
        <taxon>Passeriformes</taxon>
        <taxon>Rhipiduridae</taxon>
        <taxon>Rhipidura</taxon>
    </lineage>
</organism>
<feature type="compositionally biased region" description="Low complexity" evidence="5">
    <location>
        <begin position="87"/>
        <end position="96"/>
    </location>
</feature>
<dbReference type="Proteomes" id="UP000561178">
    <property type="component" value="Unassembled WGS sequence"/>
</dbReference>
<dbReference type="InterPro" id="IPR002110">
    <property type="entry name" value="Ankyrin_rpt"/>
</dbReference>
<feature type="compositionally biased region" description="Polar residues" evidence="5">
    <location>
        <begin position="317"/>
        <end position="326"/>
    </location>
</feature>
<dbReference type="SUPFAM" id="SSF48403">
    <property type="entry name" value="Ankyrin repeat"/>
    <property type="match status" value="1"/>
</dbReference>
<keyword evidence="2 4" id="KW-0040">ANK repeat</keyword>
<keyword evidence="8" id="KW-1185">Reference proteome</keyword>
<proteinExistence type="inferred from homology"/>
<evidence type="ECO:0000256" key="4">
    <source>
        <dbReference type="PROSITE-ProRule" id="PRU00023"/>
    </source>
</evidence>
<accession>A0A7K9WLM6</accession>
<keyword evidence="1" id="KW-0677">Repeat</keyword>
<evidence type="ECO:0000259" key="6">
    <source>
        <dbReference type="Pfam" id="PF25877"/>
    </source>
</evidence>
<dbReference type="PROSITE" id="PS50297">
    <property type="entry name" value="ANK_REP_REGION"/>
    <property type="match status" value="1"/>
</dbReference>
<dbReference type="InterPro" id="IPR058889">
    <property type="entry name" value="WHD_SOWAHA-C"/>
</dbReference>
<dbReference type="Pfam" id="PF12796">
    <property type="entry name" value="Ank_2"/>
    <property type="match status" value="1"/>
</dbReference>
<dbReference type="Gene3D" id="1.25.40.20">
    <property type="entry name" value="Ankyrin repeat-containing domain"/>
    <property type="match status" value="1"/>
</dbReference>
<dbReference type="PANTHER" id="PTHR14491">
    <property type="entry name" value="SOSONDOWAH, ISOFORM G"/>
    <property type="match status" value="1"/>
</dbReference>